<evidence type="ECO:0000256" key="2">
    <source>
        <dbReference type="ARBA" id="ARBA00006810"/>
    </source>
</evidence>
<evidence type="ECO:0000256" key="9">
    <source>
        <dbReference type="ARBA" id="ARBA00023136"/>
    </source>
</evidence>
<evidence type="ECO:0000256" key="1">
    <source>
        <dbReference type="ARBA" id="ARBA00004141"/>
    </source>
</evidence>
<dbReference type="PRINTS" id="PR00123">
    <property type="entry name" value="ATPASEA"/>
</dbReference>
<keyword evidence="5 11" id="KW-0812">Transmembrane</keyword>
<feature type="transmembrane region" description="Helical" evidence="11">
    <location>
        <begin position="171"/>
        <end position="193"/>
    </location>
</feature>
<dbReference type="GO" id="GO:0031676">
    <property type="term" value="C:plasma membrane-derived thylakoid membrane"/>
    <property type="evidence" value="ECO:0007669"/>
    <property type="project" value="UniProtKB-SubCell"/>
</dbReference>
<gene>
    <name evidence="11" type="primary">atpB</name>
    <name evidence="11" type="synonym">atpI</name>
    <name evidence="13" type="ORF">BC008_05390</name>
</gene>
<comment type="similarity">
    <text evidence="2 11 12">Belongs to the ATPase A chain family.</text>
</comment>
<keyword evidence="6 11" id="KW-0375">Hydrogen ion transport</keyword>
<protein>
    <recommendedName>
        <fullName evidence="11 12">ATP synthase subunit a</fullName>
    </recommendedName>
    <alternativeName>
        <fullName evidence="11">ATP synthase F0 sector subunit a</fullName>
    </alternativeName>
    <alternativeName>
        <fullName evidence="11">F-ATPase subunit 6</fullName>
    </alternativeName>
</protein>
<dbReference type="GO" id="GO:0046933">
    <property type="term" value="F:proton-transporting ATP synthase activity, rotational mechanism"/>
    <property type="evidence" value="ECO:0007669"/>
    <property type="project" value="UniProtKB-UniRule"/>
</dbReference>
<keyword evidence="11" id="KW-0793">Thylakoid</keyword>
<evidence type="ECO:0000256" key="3">
    <source>
        <dbReference type="ARBA" id="ARBA00022448"/>
    </source>
</evidence>
<dbReference type="Proteomes" id="UP000053372">
    <property type="component" value="Unassembled WGS sequence"/>
</dbReference>
<dbReference type="PANTHER" id="PTHR42823:SF3">
    <property type="entry name" value="ATP SYNTHASE SUBUNIT A, CHLOROPLASTIC"/>
    <property type="match status" value="1"/>
</dbReference>
<dbReference type="InterPro" id="IPR045082">
    <property type="entry name" value="ATP_syn_F0_a_bact/chloroplast"/>
</dbReference>
<dbReference type="AlphaFoldDB" id="A0A0V7ZZH8"/>
<reference evidence="13 14" key="1">
    <citation type="journal article" date="2015" name="Genome Announc.">
        <title>Draft Genome of the Euendolithic (true boring) Cyanobacterium Mastigocoleus testarum strain BC008.</title>
        <authorList>
            <person name="Guida B.S."/>
            <person name="Garcia-Pichel F."/>
        </authorList>
    </citation>
    <scope>NUCLEOTIDE SEQUENCE [LARGE SCALE GENOMIC DNA]</scope>
    <source>
        <strain evidence="13 14">BC008</strain>
    </source>
</reference>
<evidence type="ECO:0000313" key="13">
    <source>
        <dbReference type="EMBL" id="KST69870.1"/>
    </source>
</evidence>
<dbReference type="GO" id="GO:0045259">
    <property type="term" value="C:proton-transporting ATP synthase complex"/>
    <property type="evidence" value="ECO:0007669"/>
    <property type="project" value="UniProtKB-KW"/>
</dbReference>
<dbReference type="NCBIfam" id="NF004481">
    <property type="entry name" value="PRK05815.2-3"/>
    <property type="match status" value="1"/>
</dbReference>
<dbReference type="PROSITE" id="PS00449">
    <property type="entry name" value="ATPASE_A"/>
    <property type="match status" value="1"/>
</dbReference>
<dbReference type="Gene3D" id="1.20.120.220">
    <property type="entry name" value="ATP synthase, F0 complex, subunit A"/>
    <property type="match status" value="1"/>
</dbReference>
<keyword evidence="9 11" id="KW-0472">Membrane</keyword>
<dbReference type="SUPFAM" id="SSF81336">
    <property type="entry name" value="F1F0 ATP synthase subunit A"/>
    <property type="match status" value="1"/>
</dbReference>
<dbReference type="NCBIfam" id="TIGR03306">
    <property type="entry name" value="altF1_A"/>
    <property type="match status" value="1"/>
</dbReference>
<dbReference type="InterPro" id="IPR017692">
    <property type="entry name" value="Alt_ATP_synth_F0_Asu"/>
</dbReference>
<dbReference type="InterPro" id="IPR023011">
    <property type="entry name" value="ATP_synth_F0_asu_AS"/>
</dbReference>
<evidence type="ECO:0000256" key="10">
    <source>
        <dbReference type="ARBA" id="ARBA00023310"/>
    </source>
</evidence>
<keyword evidence="14" id="KW-1185">Reference proteome</keyword>
<feature type="transmembrane region" description="Helical" evidence="11">
    <location>
        <begin position="84"/>
        <end position="107"/>
    </location>
</feature>
<dbReference type="CDD" id="cd00310">
    <property type="entry name" value="ATP-synt_Fo_a_6"/>
    <property type="match status" value="1"/>
</dbReference>
<dbReference type="OrthoDB" id="9789241at2"/>
<name>A0A0V7ZZH8_9CYAN</name>
<feature type="transmembrane region" description="Helical" evidence="11">
    <location>
        <begin position="22"/>
        <end position="45"/>
    </location>
</feature>
<comment type="caution">
    <text evidence="13">The sequence shown here is derived from an EMBL/GenBank/DDBJ whole genome shotgun (WGS) entry which is preliminary data.</text>
</comment>
<evidence type="ECO:0000256" key="11">
    <source>
        <dbReference type="HAMAP-Rule" id="MF_01393"/>
    </source>
</evidence>
<proteinExistence type="inferred from homology"/>
<dbReference type="RefSeq" id="WP_027842636.1">
    <property type="nucleotide sequence ID" value="NZ_LMTZ01000012.1"/>
</dbReference>
<dbReference type="PANTHER" id="PTHR42823">
    <property type="entry name" value="ATP SYNTHASE SUBUNIT A, CHLOROPLASTIC"/>
    <property type="match status" value="1"/>
</dbReference>
<accession>A0A0V7ZZH8</accession>
<keyword evidence="3 11" id="KW-0813">Transport</keyword>
<evidence type="ECO:0000256" key="6">
    <source>
        <dbReference type="ARBA" id="ARBA00022781"/>
    </source>
</evidence>
<keyword evidence="10 11" id="KW-0066">ATP synthesis</keyword>
<dbReference type="InterPro" id="IPR000568">
    <property type="entry name" value="ATP_synth_F0_asu"/>
</dbReference>
<feature type="transmembrane region" description="Helical" evidence="11">
    <location>
        <begin position="113"/>
        <end position="133"/>
    </location>
</feature>
<feature type="transmembrane region" description="Helical" evidence="11">
    <location>
        <begin position="199"/>
        <end position="221"/>
    </location>
</feature>
<evidence type="ECO:0000256" key="7">
    <source>
        <dbReference type="ARBA" id="ARBA00022989"/>
    </source>
</evidence>
<dbReference type="Pfam" id="PF00119">
    <property type="entry name" value="ATP-synt_A"/>
    <property type="match status" value="1"/>
</dbReference>
<comment type="function">
    <text evidence="11 12">Key component of the proton channel; it plays a direct role in the translocation of protons across the membrane.</text>
</comment>
<evidence type="ECO:0000256" key="5">
    <source>
        <dbReference type="ARBA" id="ARBA00022692"/>
    </source>
</evidence>
<dbReference type="HAMAP" id="MF_01393">
    <property type="entry name" value="ATP_synth_a_bact"/>
    <property type="match status" value="1"/>
</dbReference>
<comment type="subcellular location">
    <subcellularLocation>
        <location evidence="12">Cell membrane</location>
        <topology evidence="12">Multi-pass membrane protein</topology>
    </subcellularLocation>
    <subcellularLocation>
        <location evidence="11">Cellular thylakoid membrane</location>
        <topology evidence="11">Multi-pass membrane protein</topology>
    </subcellularLocation>
    <subcellularLocation>
        <location evidence="1">Membrane</location>
        <topology evidence="1">Multi-pass membrane protein</topology>
    </subcellularLocation>
</comment>
<organism evidence="13 14">
    <name type="scientific">Mastigocoleus testarum BC008</name>
    <dbReference type="NCBI Taxonomy" id="371196"/>
    <lineage>
        <taxon>Bacteria</taxon>
        <taxon>Bacillati</taxon>
        <taxon>Cyanobacteriota</taxon>
        <taxon>Cyanophyceae</taxon>
        <taxon>Nostocales</taxon>
        <taxon>Hapalosiphonaceae</taxon>
        <taxon>Mastigocoleus</taxon>
    </lineage>
</organism>
<keyword evidence="4 11" id="KW-0138">CF(0)</keyword>
<sequence>MASDLEKILNPDTIVLFQWGTITLNATIVFTWAIATFLVVVSWFVTRKLSVKPKIPPLQSLLEIIVEGIANQIREVSQQESQEYIGFVGTLFLFIAVSNTLAIVPFYQPPTGSLSTTTALALCVFVAVPFFGIMKRGAIGYLKNYIQPTPFMLPFNIIGEFSRTLALAVRLFGNIMSGSMLAAILLSFVPFFVPIPIQALGLLIGVIQAYVFAMLAMVYIASATTTHQQNR</sequence>
<evidence type="ECO:0000256" key="8">
    <source>
        <dbReference type="ARBA" id="ARBA00023065"/>
    </source>
</evidence>
<keyword evidence="8 11" id="KW-0406">Ion transport</keyword>
<evidence type="ECO:0000313" key="14">
    <source>
        <dbReference type="Proteomes" id="UP000053372"/>
    </source>
</evidence>
<dbReference type="NCBIfam" id="TIGR01131">
    <property type="entry name" value="ATP_synt_6_or_A"/>
    <property type="match status" value="1"/>
</dbReference>
<dbReference type="GO" id="GO:0042777">
    <property type="term" value="P:proton motive force-driven plasma membrane ATP synthesis"/>
    <property type="evidence" value="ECO:0007669"/>
    <property type="project" value="TreeGrafter"/>
</dbReference>
<evidence type="ECO:0000256" key="4">
    <source>
        <dbReference type="ARBA" id="ARBA00022547"/>
    </source>
</evidence>
<evidence type="ECO:0000256" key="12">
    <source>
        <dbReference type="RuleBase" id="RU000483"/>
    </source>
</evidence>
<dbReference type="InterPro" id="IPR035908">
    <property type="entry name" value="F0_ATP_A_sf"/>
</dbReference>
<dbReference type="EMBL" id="LMTZ01000012">
    <property type="protein sequence ID" value="KST69870.1"/>
    <property type="molecule type" value="Genomic_DNA"/>
</dbReference>
<keyword evidence="7 11" id="KW-1133">Transmembrane helix</keyword>